<name>A0ABT9NU72_9ACTN</name>
<keyword evidence="4" id="KW-0808">Transferase</keyword>
<dbReference type="PANTHER" id="PTHR43179:SF12">
    <property type="entry name" value="GALACTOFURANOSYLTRANSFERASE GLFT2"/>
    <property type="match status" value="1"/>
</dbReference>
<evidence type="ECO:0000256" key="3">
    <source>
        <dbReference type="ARBA" id="ARBA00022676"/>
    </source>
</evidence>
<dbReference type="EMBL" id="JAUSQM010000001">
    <property type="protein sequence ID" value="MDP9823974.1"/>
    <property type="molecule type" value="Genomic_DNA"/>
</dbReference>
<evidence type="ECO:0000256" key="5">
    <source>
        <dbReference type="SAM" id="MobiDB-lite"/>
    </source>
</evidence>
<evidence type="ECO:0000313" key="7">
    <source>
        <dbReference type="EMBL" id="MDP9823974.1"/>
    </source>
</evidence>
<comment type="pathway">
    <text evidence="1">Cell wall biogenesis; cell wall polysaccharide biosynthesis.</text>
</comment>
<feature type="domain" description="Galactosyltransferase C-terminal" evidence="6">
    <location>
        <begin position="159"/>
        <end position="205"/>
    </location>
</feature>
<gene>
    <name evidence="7" type="ORF">J2S59_003783</name>
</gene>
<feature type="region of interest" description="Disordered" evidence="5">
    <location>
        <begin position="133"/>
        <end position="154"/>
    </location>
</feature>
<dbReference type="SUPFAM" id="SSF53448">
    <property type="entry name" value="Nucleotide-diphospho-sugar transferases"/>
    <property type="match status" value="1"/>
</dbReference>
<evidence type="ECO:0000256" key="1">
    <source>
        <dbReference type="ARBA" id="ARBA00004776"/>
    </source>
</evidence>
<evidence type="ECO:0000256" key="2">
    <source>
        <dbReference type="ARBA" id="ARBA00006739"/>
    </source>
</evidence>
<keyword evidence="3" id="KW-0328">Glycosyltransferase</keyword>
<dbReference type="Proteomes" id="UP001240447">
    <property type="component" value="Unassembled WGS sequence"/>
</dbReference>
<keyword evidence="8" id="KW-1185">Reference proteome</keyword>
<protein>
    <submittedName>
        <fullName evidence="7">GT2 family glycosyltransferase</fullName>
    </submittedName>
</protein>
<dbReference type="PANTHER" id="PTHR43179">
    <property type="entry name" value="RHAMNOSYLTRANSFERASE WBBL"/>
    <property type="match status" value="1"/>
</dbReference>
<proteinExistence type="inferred from homology"/>
<dbReference type="RefSeq" id="WP_306825398.1">
    <property type="nucleotide sequence ID" value="NZ_JAUSQM010000001.1"/>
</dbReference>
<comment type="caution">
    <text evidence="7">The sequence shown here is derived from an EMBL/GenBank/DDBJ whole genome shotgun (WGS) entry which is preliminary data.</text>
</comment>
<dbReference type="Gene3D" id="3.90.550.10">
    <property type="entry name" value="Spore Coat Polysaccharide Biosynthesis Protein SpsA, Chain A"/>
    <property type="match status" value="1"/>
</dbReference>
<dbReference type="Pfam" id="PF02709">
    <property type="entry name" value="Glyco_transf_7C"/>
    <property type="match status" value="1"/>
</dbReference>
<evidence type="ECO:0000313" key="8">
    <source>
        <dbReference type="Proteomes" id="UP001240447"/>
    </source>
</evidence>
<sequence length="273" mass="29970">MGRVGVVTLARGRHRHLARQHTSLAAGSRRPDAYVVVAMGDPDIEAADVDGLHRDVVHLPLTERLPLAKARNTGVAWLLDREVDVVVLLDVDCIAGPDLVTAYAAAVDEHPATVWLGPVTYLPPEADRLNPSEVAALDDPHPARPAPQPGERRTDATVDHFWSLSFALSAEAWQKVGGFCEEYDGYGGEDTDFARLVVAAGLDLGWEGSARAYHQHHPVSDPPVEHLADLVRHGALFYRRWGTWPMQGWFEALERTGHVVRDGDGWRRADDSA</sequence>
<reference evidence="7 8" key="1">
    <citation type="submission" date="2023-07" db="EMBL/GenBank/DDBJ databases">
        <title>Sequencing the genomes of 1000 actinobacteria strains.</title>
        <authorList>
            <person name="Klenk H.-P."/>
        </authorList>
    </citation>
    <scope>NUCLEOTIDE SEQUENCE [LARGE SCALE GENOMIC DNA]</scope>
    <source>
        <strain evidence="7 8">GD13</strain>
    </source>
</reference>
<evidence type="ECO:0000256" key="4">
    <source>
        <dbReference type="ARBA" id="ARBA00022679"/>
    </source>
</evidence>
<dbReference type="InterPro" id="IPR027791">
    <property type="entry name" value="Galactosyl_T_C"/>
</dbReference>
<accession>A0ABT9NU72</accession>
<evidence type="ECO:0000259" key="6">
    <source>
        <dbReference type="Pfam" id="PF02709"/>
    </source>
</evidence>
<comment type="similarity">
    <text evidence="2">Belongs to the glycosyltransferase 2 family.</text>
</comment>
<dbReference type="InterPro" id="IPR029044">
    <property type="entry name" value="Nucleotide-diphossugar_trans"/>
</dbReference>
<organism evidence="7 8">
    <name type="scientific">Nocardioides massiliensis</name>
    <dbReference type="NCBI Taxonomy" id="1325935"/>
    <lineage>
        <taxon>Bacteria</taxon>
        <taxon>Bacillati</taxon>
        <taxon>Actinomycetota</taxon>
        <taxon>Actinomycetes</taxon>
        <taxon>Propionibacteriales</taxon>
        <taxon>Nocardioidaceae</taxon>
        <taxon>Nocardioides</taxon>
    </lineage>
</organism>